<dbReference type="GO" id="GO:0016491">
    <property type="term" value="F:oxidoreductase activity"/>
    <property type="evidence" value="ECO:0007669"/>
    <property type="project" value="InterPro"/>
</dbReference>
<dbReference type="Gene3D" id="3.40.462.20">
    <property type="match status" value="1"/>
</dbReference>
<keyword evidence="11" id="KW-1185">Reference proteome</keyword>
<dbReference type="PROSITE" id="PS51387">
    <property type="entry name" value="FAD_PCMH"/>
    <property type="match status" value="1"/>
</dbReference>
<keyword evidence="3" id="KW-0285">Flavoprotein</keyword>
<evidence type="ECO:0000256" key="6">
    <source>
        <dbReference type="ARBA" id="ARBA00023157"/>
    </source>
</evidence>
<dbReference type="Gene3D" id="3.30.43.10">
    <property type="entry name" value="Uridine Diphospho-n-acetylenolpyruvylglucosamine Reductase, domain 2"/>
    <property type="match status" value="1"/>
</dbReference>
<dbReference type="InterPro" id="IPR016167">
    <property type="entry name" value="FAD-bd_PCMH_sub1"/>
</dbReference>
<feature type="domain" description="FAD-binding PCMH-type" evidence="9">
    <location>
        <begin position="68"/>
        <end position="242"/>
    </location>
</feature>
<proteinExistence type="inferred from homology"/>
<dbReference type="KEGG" id="jcu:105635671"/>
<dbReference type="AlphaFoldDB" id="A0A067KJD9"/>
<dbReference type="STRING" id="180498.A0A067KJD9"/>
<dbReference type="GO" id="GO:0071949">
    <property type="term" value="F:FAD binding"/>
    <property type="evidence" value="ECO:0007669"/>
    <property type="project" value="InterPro"/>
</dbReference>
<evidence type="ECO:0000259" key="9">
    <source>
        <dbReference type="PROSITE" id="PS51387"/>
    </source>
</evidence>
<evidence type="ECO:0000256" key="5">
    <source>
        <dbReference type="ARBA" id="ARBA00022827"/>
    </source>
</evidence>
<dbReference type="SUPFAM" id="SSF56176">
    <property type="entry name" value="FAD-binding/transporter-associated domain-like"/>
    <property type="match status" value="1"/>
</dbReference>
<dbReference type="GO" id="GO:1901696">
    <property type="term" value="P:cannabinoid biosynthetic process"/>
    <property type="evidence" value="ECO:0007669"/>
    <property type="project" value="UniProtKB-ARBA"/>
</dbReference>
<gene>
    <name evidence="10" type="ORF">JCGZ_09766</name>
</gene>
<keyword evidence="5" id="KW-0274">FAD</keyword>
<name>A0A067KJD9_JATCU</name>
<evidence type="ECO:0000256" key="7">
    <source>
        <dbReference type="ARBA" id="ARBA00023180"/>
    </source>
</evidence>
<dbReference type="PANTHER" id="PTHR32448">
    <property type="entry name" value="OS08G0158400 PROTEIN"/>
    <property type="match status" value="1"/>
</dbReference>
<feature type="signal peptide" evidence="8">
    <location>
        <begin position="1"/>
        <end position="19"/>
    </location>
</feature>
<protein>
    <recommendedName>
        <fullName evidence="9">FAD-binding PCMH-type domain-containing protein</fullName>
    </recommendedName>
</protein>
<evidence type="ECO:0000256" key="8">
    <source>
        <dbReference type="SAM" id="SignalP"/>
    </source>
</evidence>
<accession>A0A067KJD9</accession>
<comment type="similarity">
    <text evidence="2">Belongs to the oxygen-dependent FAD-linked oxidoreductase family.</text>
</comment>
<dbReference type="OrthoDB" id="407275at2759"/>
<evidence type="ECO:0000313" key="10">
    <source>
        <dbReference type="EMBL" id="KDP36346.1"/>
    </source>
</evidence>
<keyword evidence="4 8" id="KW-0732">Signal</keyword>
<keyword evidence="6" id="KW-1015">Disulfide bond</keyword>
<dbReference type="InterPro" id="IPR012951">
    <property type="entry name" value="BBE"/>
</dbReference>
<evidence type="ECO:0000313" key="11">
    <source>
        <dbReference type="Proteomes" id="UP000027138"/>
    </source>
</evidence>
<dbReference type="InterPro" id="IPR036318">
    <property type="entry name" value="FAD-bd_PCMH-like_sf"/>
</dbReference>
<keyword evidence="7" id="KW-0325">Glycoprotein</keyword>
<evidence type="ECO:0000256" key="1">
    <source>
        <dbReference type="ARBA" id="ARBA00001974"/>
    </source>
</evidence>
<evidence type="ECO:0000256" key="3">
    <source>
        <dbReference type="ARBA" id="ARBA00022630"/>
    </source>
</evidence>
<evidence type="ECO:0000256" key="4">
    <source>
        <dbReference type="ARBA" id="ARBA00022729"/>
    </source>
</evidence>
<dbReference type="InterPro" id="IPR006094">
    <property type="entry name" value="Oxid_FAD_bind_N"/>
</dbReference>
<dbReference type="InterPro" id="IPR016166">
    <property type="entry name" value="FAD-bd_PCMH"/>
</dbReference>
<dbReference type="Proteomes" id="UP000027138">
    <property type="component" value="Unassembled WGS sequence"/>
</dbReference>
<dbReference type="FunFam" id="3.30.43.10:FF:000004">
    <property type="entry name" value="Berberine bridge enzyme-like 15"/>
    <property type="match status" value="1"/>
</dbReference>
<dbReference type="InterPro" id="IPR016169">
    <property type="entry name" value="FAD-bd_PCMH_sub2"/>
</dbReference>
<dbReference type="Gene3D" id="3.30.465.10">
    <property type="match status" value="1"/>
</dbReference>
<sequence length="536" mass="59625">MKLSAFSLFSILLISVSSADEAPNVESFTQCLNENSKENPISDAIIGPDNPSFKYTFENYIKNLIFVSAPKPIIIVTPKHESHVQATVICCKKLGLQIRIRSGGHDYDGLSYTSKVPFVLLDMFNLRSINVDIPSNTASAQAGATLGELYYAIANKSNVHAFPAGVCLTLGLGGHFSGGGYGNMMRKYGLSIDNILDAQIVNAKGEILDRKSMGEDLFWAIRGGGGANFGVILSWKIALVWVPEKVTCFQVDRFKEGGAIDMLVKWQEVATDKLDRDLFLRAMLMPGTGEDQKKFVKAVFVGMFLGDKARLLTLLSGSFPELGLKEEDCNEMRWVESTMIWVGMKPGLPVETLLNRTNKASVSYMARKSDFVQEPISKEDYENIWNIMIENGAVGMAFNPYGGRMSEIPETDTPFPHRKGNLYKIQYSCNWKEKDAATARKYINLTRSLYKAMTPYVSKNPRESFLNYRDFDLGSIGSNGNGSFKAADTYGHSYFKENFERLISIKAAVDPENFFRFEQSIPVCKEASGKNVCKSV</sequence>
<organism evidence="10 11">
    <name type="scientific">Jatropha curcas</name>
    <name type="common">Barbados nut</name>
    <dbReference type="NCBI Taxonomy" id="180498"/>
    <lineage>
        <taxon>Eukaryota</taxon>
        <taxon>Viridiplantae</taxon>
        <taxon>Streptophyta</taxon>
        <taxon>Embryophyta</taxon>
        <taxon>Tracheophyta</taxon>
        <taxon>Spermatophyta</taxon>
        <taxon>Magnoliopsida</taxon>
        <taxon>eudicotyledons</taxon>
        <taxon>Gunneridae</taxon>
        <taxon>Pentapetalae</taxon>
        <taxon>rosids</taxon>
        <taxon>fabids</taxon>
        <taxon>Malpighiales</taxon>
        <taxon>Euphorbiaceae</taxon>
        <taxon>Crotonoideae</taxon>
        <taxon>Jatropheae</taxon>
        <taxon>Jatropha</taxon>
    </lineage>
</organism>
<dbReference type="Pfam" id="PF08031">
    <property type="entry name" value="BBE"/>
    <property type="match status" value="1"/>
</dbReference>
<dbReference type="Pfam" id="PF01565">
    <property type="entry name" value="FAD_binding_4"/>
    <property type="match status" value="1"/>
</dbReference>
<feature type="chain" id="PRO_5001642928" description="FAD-binding PCMH-type domain-containing protein" evidence="8">
    <location>
        <begin position="20"/>
        <end position="536"/>
    </location>
</feature>
<dbReference type="EMBL" id="KK914441">
    <property type="protein sequence ID" value="KDP36346.1"/>
    <property type="molecule type" value="Genomic_DNA"/>
</dbReference>
<reference evidence="10 11" key="1">
    <citation type="journal article" date="2014" name="PLoS ONE">
        <title>Global Analysis of Gene Expression Profiles in Physic Nut (Jatropha curcas L.) Seedlings Exposed to Salt Stress.</title>
        <authorList>
            <person name="Zhang L."/>
            <person name="Zhang C."/>
            <person name="Wu P."/>
            <person name="Chen Y."/>
            <person name="Li M."/>
            <person name="Jiang H."/>
            <person name="Wu G."/>
        </authorList>
    </citation>
    <scope>NUCLEOTIDE SEQUENCE [LARGE SCALE GENOMIC DNA]</scope>
    <source>
        <strain evidence="11">cv. GZQX0401</strain>
        <tissue evidence="10">Young leaves</tissue>
    </source>
</reference>
<comment type="cofactor">
    <cofactor evidence="1">
        <name>FAD</name>
        <dbReference type="ChEBI" id="CHEBI:57692"/>
    </cofactor>
</comment>
<evidence type="ECO:0000256" key="2">
    <source>
        <dbReference type="ARBA" id="ARBA00005466"/>
    </source>
</evidence>